<reference evidence="2 3" key="1">
    <citation type="journal article" date="2014" name="BMC Genomics">
        <title>Genome sequencing of four Aureobasidium pullulans varieties: biotechnological potential, stress tolerance, and description of new species.</title>
        <authorList>
            <person name="Gostin Ar C."/>
            <person name="Ohm R.A."/>
            <person name="Kogej T."/>
            <person name="Sonjak S."/>
            <person name="Turk M."/>
            <person name="Zajc J."/>
            <person name="Zalar P."/>
            <person name="Grube M."/>
            <person name="Sun H."/>
            <person name="Han J."/>
            <person name="Sharma A."/>
            <person name="Chiniquy J."/>
            <person name="Ngan C.Y."/>
            <person name="Lipzen A."/>
            <person name="Barry K."/>
            <person name="Grigoriev I.V."/>
            <person name="Gunde-Cimerman N."/>
        </authorList>
    </citation>
    <scope>NUCLEOTIDE SEQUENCE [LARGE SCALE GENOMIC DNA]</scope>
    <source>
        <strain evidence="2 3">EXF-2481</strain>
    </source>
</reference>
<keyword evidence="1" id="KW-0472">Membrane</keyword>
<dbReference type="PANTHER" id="PTHR35043:SF7">
    <property type="entry name" value="TRANSCRIPTION FACTOR DOMAIN-CONTAINING PROTEIN"/>
    <property type="match status" value="1"/>
</dbReference>
<dbReference type="OrthoDB" id="3061561at2759"/>
<feature type="transmembrane region" description="Helical" evidence="1">
    <location>
        <begin position="501"/>
        <end position="524"/>
    </location>
</feature>
<keyword evidence="3" id="KW-1185">Reference proteome</keyword>
<dbReference type="STRING" id="1043005.A0A074YQ90"/>
<dbReference type="GeneID" id="25362491"/>
<sequence>MGTSLFNATISVNSTRTGWVNEPNIRGSWGILLPCISTLLVCSWSVMHLNLPAKSSSNTEKLFPYLYWCCIGIFGPELAIWAAWRQLLSAKALKREIEEARLTSYDFSLAHGFYAVMGGYAFDCNKSFEVESQTFWSKTQRITLTPKGVLLLASCGHLPEITAQDIADKSKVDELGKLVACLQAGWFTIQIISRLACSLPITLLEVTVVGHVVCALVLYALWWHKPRRIEEPNVLTGSWTAPLAAFMVMSSRVEEVTSSALPGFQVELQQPEITTLKFRIESEDGTVHVKNRGYSEREPDKVDHIVQVRTKTGISLLYEEEVARENTYVDWKEQAEARLRLACSAIQQYPAIRTLLRRPVCETDRKYASALAAYPEMPKRCRKERDREAMLQNISPWLECDTQNLVSHTASDWPHDGLVRTTGGLIMGTVLWVASIIFSAVHIAAWHASFPSEAEAWLWRFSSMFIGFSGLLWAFLHVLAEVSARLWWTWYDVMIGEASQILTMAITALCSMCGIVYLLARAFLVVEAFVELRSLPTMAYAIPQWSVSIPHVG</sequence>
<evidence type="ECO:0000256" key="1">
    <source>
        <dbReference type="SAM" id="Phobius"/>
    </source>
</evidence>
<dbReference type="OMA" id="TICVWTA"/>
<evidence type="ECO:0000313" key="3">
    <source>
        <dbReference type="Proteomes" id="UP000030641"/>
    </source>
</evidence>
<feature type="transmembrane region" description="Helical" evidence="1">
    <location>
        <begin position="199"/>
        <end position="222"/>
    </location>
</feature>
<feature type="transmembrane region" description="Helical" evidence="1">
    <location>
        <begin position="65"/>
        <end position="84"/>
    </location>
</feature>
<organism evidence="2 3">
    <name type="scientific">Aureobasidium subglaciale (strain EXF-2481)</name>
    <name type="common">Aureobasidium pullulans var. subglaciale</name>
    <dbReference type="NCBI Taxonomy" id="1043005"/>
    <lineage>
        <taxon>Eukaryota</taxon>
        <taxon>Fungi</taxon>
        <taxon>Dikarya</taxon>
        <taxon>Ascomycota</taxon>
        <taxon>Pezizomycotina</taxon>
        <taxon>Dothideomycetes</taxon>
        <taxon>Dothideomycetidae</taxon>
        <taxon>Dothideales</taxon>
        <taxon>Saccotheciaceae</taxon>
        <taxon>Aureobasidium</taxon>
    </lineage>
</organism>
<accession>A0A074YQ90</accession>
<feature type="transmembrane region" description="Helical" evidence="1">
    <location>
        <begin position="31"/>
        <end position="53"/>
    </location>
</feature>
<dbReference type="RefSeq" id="XP_013348502.1">
    <property type="nucleotide sequence ID" value="XM_013493048.1"/>
</dbReference>
<feature type="transmembrane region" description="Helical" evidence="1">
    <location>
        <begin position="425"/>
        <end position="445"/>
    </location>
</feature>
<gene>
    <name evidence="2" type="ORF">AUEXF2481DRAFT_205587</name>
</gene>
<keyword evidence="1" id="KW-1133">Transmembrane helix</keyword>
<dbReference type="PANTHER" id="PTHR35043">
    <property type="entry name" value="TRANSCRIPTION FACTOR DOMAIN-CONTAINING PROTEIN"/>
    <property type="match status" value="1"/>
</dbReference>
<protein>
    <submittedName>
        <fullName evidence="2">Uncharacterized protein</fullName>
    </submittedName>
</protein>
<name>A0A074YQ90_AURSE</name>
<proteinExistence type="predicted"/>
<evidence type="ECO:0000313" key="2">
    <source>
        <dbReference type="EMBL" id="KEQ99948.1"/>
    </source>
</evidence>
<feature type="transmembrane region" description="Helical" evidence="1">
    <location>
        <begin position="457"/>
        <end position="480"/>
    </location>
</feature>
<dbReference type="Proteomes" id="UP000030641">
    <property type="component" value="Unassembled WGS sequence"/>
</dbReference>
<keyword evidence="1" id="KW-0812">Transmembrane</keyword>
<dbReference type="InParanoid" id="A0A074YQ90"/>
<dbReference type="AlphaFoldDB" id="A0A074YQ90"/>
<dbReference type="EMBL" id="KL584750">
    <property type="protein sequence ID" value="KEQ99948.1"/>
    <property type="molecule type" value="Genomic_DNA"/>
</dbReference>
<dbReference type="HOGENOM" id="CLU_022883_5_1_1"/>